<dbReference type="Proteomes" id="UP000243217">
    <property type="component" value="Unassembled WGS sequence"/>
</dbReference>
<evidence type="ECO:0000313" key="2">
    <source>
        <dbReference type="EMBL" id="OQS07228.1"/>
    </source>
</evidence>
<evidence type="ECO:0000256" key="1">
    <source>
        <dbReference type="SAM" id="Coils"/>
    </source>
</evidence>
<dbReference type="OrthoDB" id="64211at2759"/>
<name>A0A1W0AAK4_9STRA</name>
<gene>
    <name evidence="2" type="ORF">THRCLA_00775</name>
</gene>
<protein>
    <recommendedName>
        <fullName evidence="4">BZIP domain-containing protein</fullName>
    </recommendedName>
</protein>
<keyword evidence="1" id="KW-0175">Coiled coil</keyword>
<organism evidence="2 3">
    <name type="scientific">Thraustotheca clavata</name>
    <dbReference type="NCBI Taxonomy" id="74557"/>
    <lineage>
        <taxon>Eukaryota</taxon>
        <taxon>Sar</taxon>
        <taxon>Stramenopiles</taxon>
        <taxon>Oomycota</taxon>
        <taxon>Saprolegniomycetes</taxon>
        <taxon>Saprolegniales</taxon>
        <taxon>Achlyaceae</taxon>
        <taxon>Thraustotheca</taxon>
    </lineage>
</organism>
<dbReference type="EMBL" id="JNBS01000263">
    <property type="protein sequence ID" value="OQS07228.1"/>
    <property type="molecule type" value="Genomic_DNA"/>
</dbReference>
<evidence type="ECO:0000313" key="3">
    <source>
        <dbReference type="Proteomes" id="UP000243217"/>
    </source>
</evidence>
<accession>A0A1W0AAK4</accession>
<dbReference type="AlphaFoldDB" id="A0A1W0AAK4"/>
<evidence type="ECO:0008006" key="4">
    <source>
        <dbReference type="Google" id="ProtNLM"/>
    </source>
</evidence>
<proteinExistence type="predicted"/>
<keyword evidence="3" id="KW-1185">Reference proteome</keyword>
<sequence>MSELCYLTDSLPTAQMTAKERTEQRRYECMINQRRYRARKKAQHEEKMKTIAETKREIDRFEQLVLILKNRQVSRHINAGSYRHQSISVYVNMFHHGLARNDQSKYDTQLNLLGSIMRQSLIFNGEIGIPSLVKQWRIGASLFPYIEMQTLELQVHGSDQSIVSVIGTMKATITRTTIQALFPHVFKREDIVQKLIAEGLFSELRMSFFFDDDQVTIMESEINFMGGLYKALGDLEEMSYVVHAEGGSKMLSDGTIVYEGPAPTEETTNKVAMDYILS</sequence>
<comment type="caution">
    <text evidence="2">The sequence shown here is derived from an EMBL/GenBank/DDBJ whole genome shotgun (WGS) entry which is preliminary data.</text>
</comment>
<reference evidence="2 3" key="1">
    <citation type="journal article" date="2014" name="Genome Biol. Evol.">
        <title>The secreted proteins of Achlya hypogyna and Thraustotheca clavata identify the ancestral oomycete secretome and reveal gene acquisitions by horizontal gene transfer.</title>
        <authorList>
            <person name="Misner I."/>
            <person name="Blouin N."/>
            <person name="Leonard G."/>
            <person name="Richards T.A."/>
            <person name="Lane C.E."/>
        </authorList>
    </citation>
    <scope>NUCLEOTIDE SEQUENCE [LARGE SCALE GENOMIC DNA]</scope>
    <source>
        <strain evidence="2 3">ATCC 34112</strain>
    </source>
</reference>
<feature type="coiled-coil region" evidence="1">
    <location>
        <begin position="37"/>
        <end position="71"/>
    </location>
</feature>